<accession>A0ABQ2JFJ6</accession>
<name>A0ABQ2JFJ6_9ACTN</name>
<gene>
    <name evidence="2" type="ORF">GCM10012285_28070</name>
</gene>
<feature type="region of interest" description="Disordered" evidence="1">
    <location>
        <begin position="145"/>
        <end position="180"/>
    </location>
</feature>
<dbReference type="EMBL" id="BMND01000009">
    <property type="protein sequence ID" value="GGN44924.1"/>
    <property type="molecule type" value="Genomic_DNA"/>
</dbReference>
<evidence type="ECO:0000313" key="3">
    <source>
        <dbReference type="Proteomes" id="UP000600080"/>
    </source>
</evidence>
<organism evidence="2 3">
    <name type="scientific">Streptomyces kronopolitis</name>
    <dbReference type="NCBI Taxonomy" id="1612435"/>
    <lineage>
        <taxon>Bacteria</taxon>
        <taxon>Bacillati</taxon>
        <taxon>Actinomycetota</taxon>
        <taxon>Actinomycetes</taxon>
        <taxon>Kitasatosporales</taxon>
        <taxon>Streptomycetaceae</taxon>
        <taxon>Streptomyces</taxon>
    </lineage>
</organism>
<keyword evidence="3" id="KW-1185">Reference proteome</keyword>
<evidence type="ECO:0000256" key="1">
    <source>
        <dbReference type="SAM" id="MobiDB-lite"/>
    </source>
</evidence>
<dbReference type="Proteomes" id="UP000600080">
    <property type="component" value="Unassembled WGS sequence"/>
</dbReference>
<protein>
    <submittedName>
        <fullName evidence="2">Uncharacterized protein</fullName>
    </submittedName>
</protein>
<proteinExistence type="predicted"/>
<sequence length="193" mass="20591">MIAGRVRDRLKPLASGFGKQPYAFRRDGLSWALTIGLPYTPGGKTTLPCARHGCPGTMRAKATDTVRCDDCELAAQDWQQAIRARKELEAYLRTPLPPSAAEPPAPPAAGRAVAELYGSVAGSAAACRGSAAAGARLRAAACARRRRSPGCPGRGEGRTRRLHPRSRNGRPGSPPTPRIGCHCDLVHHHHPLR</sequence>
<comment type="caution">
    <text evidence="2">The sequence shown here is derived from an EMBL/GenBank/DDBJ whole genome shotgun (WGS) entry which is preliminary data.</text>
</comment>
<reference evidence="3" key="1">
    <citation type="journal article" date="2019" name="Int. J. Syst. Evol. Microbiol.">
        <title>The Global Catalogue of Microorganisms (GCM) 10K type strain sequencing project: providing services to taxonomists for standard genome sequencing and annotation.</title>
        <authorList>
            <consortium name="The Broad Institute Genomics Platform"/>
            <consortium name="The Broad Institute Genome Sequencing Center for Infectious Disease"/>
            <person name="Wu L."/>
            <person name="Ma J."/>
        </authorList>
    </citation>
    <scope>NUCLEOTIDE SEQUENCE [LARGE SCALE GENOMIC DNA]</scope>
    <source>
        <strain evidence="3">CGMCC 4.7323</strain>
    </source>
</reference>
<evidence type="ECO:0000313" key="2">
    <source>
        <dbReference type="EMBL" id="GGN44924.1"/>
    </source>
</evidence>